<dbReference type="EMBL" id="CP023422">
    <property type="protein sequence ID" value="ATD61943.1"/>
    <property type="molecule type" value="Genomic_DNA"/>
</dbReference>
<dbReference type="KEGG" id="jsv:CNX70_18605"/>
<gene>
    <name evidence="1" type="ORF">CNX70_18605</name>
</gene>
<name>A0A290WYL5_9BURK</name>
<sequence>MTELPLDLLELLRENPDAMNVPGGLLTKQGPQDYVGSVPAIAGTLFFKDAHLPAVRDAISACFEEFQVKAEPKFTWLYREDPPEGPDKMAYAEAKPLNKMLVRMDPDDAVSFHYTSGVLAQDAGPWEFQVVGLPAWRAEMGGWGLCGLRFSMPILFVEENPGLFQTLFVSFARRLCAVHGYGGHSLILSAARYDENQAFEAFLTSKLRGFDAGNLVSGAVNAHLGIKTVGWLTAIDNDYVEKVGGISAIRSALPMDWFGLFDYGTGLVIQGGAQPEAAPADSPMPARLVLPNMLLKPIRTPKVRMHYASAGSEPRLIGRAAEEWLNRFDVADNELLAYKAKLLDEPKFAGLPDLPTRL</sequence>
<dbReference type="InterPro" id="IPR021815">
    <property type="entry name" value="TsiV"/>
</dbReference>
<evidence type="ECO:0008006" key="3">
    <source>
        <dbReference type="Google" id="ProtNLM"/>
    </source>
</evidence>
<keyword evidence="2" id="KW-1185">Reference proteome</keyword>
<proteinExistence type="predicted"/>
<organism evidence="1 2">
    <name type="scientific">Janthinobacterium svalbardensis</name>
    <dbReference type="NCBI Taxonomy" id="368607"/>
    <lineage>
        <taxon>Bacteria</taxon>
        <taxon>Pseudomonadati</taxon>
        <taxon>Pseudomonadota</taxon>
        <taxon>Betaproteobacteria</taxon>
        <taxon>Burkholderiales</taxon>
        <taxon>Oxalobacteraceae</taxon>
        <taxon>Janthinobacterium</taxon>
    </lineage>
</organism>
<protein>
    <recommendedName>
        <fullName evidence="3">DUF3396 domain-containing protein</fullName>
    </recommendedName>
</protein>
<reference evidence="1 2" key="1">
    <citation type="submission" date="2017-09" db="EMBL/GenBank/DDBJ databases">
        <title>Complete genome sequence of Janthinobacterium svalbardensis PAMC 27463.</title>
        <authorList>
            <person name="Cho Y.-J."/>
            <person name="Cho A."/>
            <person name="Kim O.-S."/>
            <person name="Lee J.-I."/>
        </authorList>
    </citation>
    <scope>NUCLEOTIDE SEQUENCE [LARGE SCALE GENOMIC DNA]</scope>
    <source>
        <strain evidence="1 2">PAMC 27463</strain>
    </source>
</reference>
<accession>A0A290WYL5</accession>
<dbReference type="RefSeq" id="WP_096235999.1">
    <property type="nucleotide sequence ID" value="NZ_CP023422.1"/>
</dbReference>
<dbReference type="Pfam" id="PF11876">
    <property type="entry name" value="TsiV"/>
    <property type="match status" value="1"/>
</dbReference>
<dbReference type="AlphaFoldDB" id="A0A290WYL5"/>
<evidence type="ECO:0000313" key="1">
    <source>
        <dbReference type="EMBL" id="ATD61943.1"/>
    </source>
</evidence>
<evidence type="ECO:0000313" key="2">
    <source>
        <dbReference type="Proteomes" id="UP000218437"/>
    </source>
</evidence>
<dbReference type="Proteomes" id="UP000218437">
    <property type="component" value="Chromosome"/>
</dbReference>